<organism evidence="1">
    <name type="scientific">Physcomitrium patens</name>
    <name type="common">Spreading-leaved earth moss</name>
    <name type="synonym">Physcomitrella patens</name>
    <dbReference type="NCBI Taxonomy" id="3218"/>
    <lineage>
        <taxon>Eukaryota</taxon>
        <taxon>Viridiplantae</taxon>
        <taxon>Streptophyta</taxon>
        <taxon>Embryophyta</taxon>
        <taxon>Bryophyta</taxon>
        <taxon>Bryophytina</taxon>
        <taxon>Bryopsida</taxon>
        <taxon>Funariidae</taxon>
        <taxon>Funariales</taxon>
        <taxon>Funariaceae</taxon>
        <taxon>Physcomitrium</taxon>
    </lineage>
</organism>
<protein>
    <submittedName>
        <fullName evidence="1 2">Uncharacterized protein</fullName>
    </submittedName>
</protein>
<accession>A0A2K1JBY2</accession>
<dbReference type="Gramene" id="Pp3c15_4570V3.1">
    <property type="protein sequence ID" value="Pp3c15_4570V3.1"/>
    <property type="gene ID" value="Pp3c15_4570"/>
</dbReference>
<sequence>MHHGRVIELHALDAIHFFYIYKYFLDYSGRWNAIHTSASQFILFKNIINFECLHGILHNIAKALTSVEKAKKPNTKSLLVVNAIVNFFDYAMA</sequence>
<dbReference type="EnsemblPlants" id="Pp3c15_4570V3.1">
    <property type="protein sequence ID" value="Pp3c15_4570V3.1"/>
    <property type="gene ID" value="Pp3c15_4570"/>
</dbReference>
<dbReference type="InParanoid" id="A0A2K1JBY2"/>
<evidence type="ECO:0000313" key="2">
    <source>
        <dbReference type="EnsemblPlants" id="Pp3c15_4570V3.1"/>
    </source>
</evidence>
<dbReference type="EnsemblPlants" id="Pp3c15_4570V3.2">
    <property type="protein sequence ID" value="Pp3c15_4570V3.2"/>
    <property type="gene ID" value="Pp3c15_4570"/>
</dbReference>
<dbReference type="EMBL" id="ABEU02000015">
    <property type="protein sequence ID" value="PNR39028.1"/>
    <property type="molecule type" value="Genomic_DNA"/>
</dbReference>
<reference evidence="1 3" key="2">
    <citation type="journal article" date="2018" name="Plant J.">
        <title>The Physcomitrella patens chromosome-scale assembly reveals moss genome structure and evolution.</title>
        <authorList>
            <person name="Lang D."/>
            <person name="Ullrich K.K."/>
            <person name="Murat F."/>
            <person name="Fuchs J."/>
            <person name="Jenkins J."/>
            <person name="Haas F.B."/>
            <person name="Piednoel M."/>
            <person name="Gundlach H."/>
            <person name="Van Bel M."/>
            <person name="Meyberg R."/>
            <person name="Vives C."/>
            <person name="Morata J."/>
            <person name="Symeonidi A."/>
            <person name="Hiss M."/>
            <person name="Muchero W."/>
            <person name="Kamisugi Y."/>
            <person name="Saleh O."/>
            <person name="Blanc G."/>
            <person name="Decker E.L."/>
            <person name="van Gessel N."/>
            <person name="Grimwood J."/>
            <person name="Hayes R.D."/>
            <person name="Graham S.W."/>
            <person name="Gunter L.E."/>
            <person name="McDaniel S.F."/>
            <person name="Hoernstein S.N.W."/>
            <person name="Larsson A."/>
            <person name="Li F.W."/>
            <person name="Perroud P.F."/>
            <person name="Phillips J."/>
            <person name="Ranjan P."/>
            <person name="Rokshar D.S."/>
            <person name="Rothfels C.J."/>
            <person name="Schneider L."/>
            <person name="Shu S."/>
            <person name="Stevenson D.W."/>
            <person name="Thummler F."/>
            <person name="Tillich M."/>
            <person name="Villarreal Aguilar J.C."/>
            <person name="Widiez T."/>
            <person name="Wong G.K."/>
            <person name="Wymore A."/>
            <person name="Zhang Y."/>
            <person name="Zimmer A.D."/>
            <person name="Quatrano R.S."/>
            <person name="Mayer K.F.X."/>
            <person name="Goodstein D."/>
            <person name="Casacuberta J.M."/>
            <person name="Vandepoele K."/>
            <person name="Reski R."/>
            <person name="Cuming A.C."/>
            <person name="Tuskan G.A."/>
            <person name="Maumus F."/>
            <person name="Salse J."/>
            <person name="Schmutz J."/>
            <person name="Rensing S.A."/>
        </authorList>
    </citation>
    <scope>NUCLEOTIDE SEQUENCE [LARGE SCALE GENOMIC DNA]</scope>
    <source>
        <strain evidence="2 3">cv. Gransden 2004</strain>
    </source>
</reference>
<dbReference type="Proteomes" id="UP000006727">
    <property type="component" value="Chromosome 15"/>
</dbReference>
<name>A0A2K1JBY2_PHYPA</name>
<evidence type="ECO:0000313" key="3">
    <source>
        <dbReference type="Proteomes" id="UP000006727"/>
    </source>
</evidence>
<dbReference type="AlphaFoldDB" id="A0A2K1JBY2"/>
<reference evidence="2" key="3">
    <citation type="submission" date="2020-12" db="UniProtKB">
        <authorList>
            <consortium name="EnsemblPlants"/>
        </authorList>
    </citation>
    <scope>IDENTIFICATION</scope>
</reference>
<gene>
    <name evidence="1" type="ORF">PHYPA_019306</name>
</gene>
<proteinExistence type="predicted"/>
<dbReference type="Gramene" id="Pp3c15_4570V3.2">
    <property type="protein sequence ID" value="Pp3c15_4570V3.2"/>
    <property type="gene ID" value="Pp3c15_4570"/>
</dbReference>
<reference evidence="1 3" key="1">
    <citation type="journal article" date="2008" name="Science">
        <title>The Physcomitrella genome reveals evolutionary insights into the conquest of land by plants.</title>
        <authorList>
            <person name="Rensing S."/>
            <person name="Lang D."/>
            <person name="Zimmer A."/>
            <person name="Terry A."/>
            <person name="Salamov A."/>
            <person name="Shapiro H."/>
            <person name="Nishiyama T."/>
            <person name="Perroud P.-F."/>
            <person name="Lindquist E."/>
            <person name="Kamisugi Y."/>
            <person name="Tanahashi T."/>
            <person name="Sakakibara K."/>
            <person name="Fujita T."/>
            <person name="Oishi K."/>
            <person name="Shin-I T."/>
            <person name="Kuroki Y."/>
            <person name="Toyoda A."/>
            <person name="Suzuki Y."/>
            <person name="Hashimoto A."/>
            <person name="Yamaguchi K."/>
            <person name="Sugano A."/>
            <person name="Kohara Y."/>
            <person name="Fujiyama A."/>
            <person name="Anterola A."/>
            <person name="Aoki S."/>
            <person name="Ashton N."/>
            <person name="Barbazuk W.B."/>
            <person name="Barker E."/>
            <person name="Bennetzen J."/>
            <person name="Bezanilla M."/>
            <person name="Blankenship R."/>
            <person name="Cho S.H."/>
            <person name="Dutcher S."/>
            <person name="Estelle M."/>
            <person name="Fawcett J.A."/>
            <person name="Gundlach H."/>
            <person name="Hanada K."/>
            <person name="Heyl A."/>
            <person name="Hicks K.A."/>
            <person name="Hugh J."/>
            <person name="Lohr M."/>
            <person name="Mayer K."/>
            <person name="Melkozernov A."/>
            <person name="Murata T."/>
            <person name="Nelson D."/>
            <person name="Pils B."/>
            <person name="Prigge M."/>
            <person name="Reiss B."/>
            <person name="Renner T."/>
            <person name="Rombauts S."/>
            <person name="Rushton P."/>
            <person name="Sanderfoot A."/>
            <person name="Schween G."/>
            <person name="Shiu S.-H."/>
            <person name="Stueber K."/>
            <person name="Theodoulou F.L."/>
            <person name="Tu H."/>
            <person name="Van de Peer Y."/>
            <person name="Verrier P.J."/>
            <person name="Waters E."/>
            <person name="Wood A."/>
            <person name="Yang L."/>
            <person name="Cove D."/>
            <person name="Cuming A."/>
            <person name="Hasebe M."/>
            <person name="Lucas S."/>
            <person name="Mishler D.B."/>
            <person name="Reski R."/>
            <person name="Grigoriev I."/>
            <person name="Quatrano R.S."/>
            <person name="Boore J.L."/>
        </authorList>
    </citation>
    <scope>NUCLEOTIDE SEQUENCE [LARGE SCALE GENOMIC DNA]</scope>
    <source>
        <strain evidence="2 3">cv. Gransden 2004</strain>
    </source>
</reference>
<keyword evidence="3" id="KW-1185">Reference proteome</keyword>
<evidence type="ECO:0000313" key="1">
    <source>
        <dbReference type="EMBL" id="PNR39028.1"/>
    </source>
</evidence>